<dbReference type="Pfam" id="PF19124">
    <property type="entry name" value="DUF5808"/>
    <property type="match status" value="1"/>
</dbReference>
<keyword evidence="1" id="KW-0812">Transmembrane</keyword>
<gene>
    <name evidence="3" type="ORF">ACJDUG_08680</name>
</gene>
<dbReference type="InterPro" id="IPR043831">
    <property type="entry name" value="DUF5808"/>
</dbReference>
<evidence type="ECO:0000259" key="2">
    <source>
        <dbReference type="Pfam" id="PF19124"/>
    </source>
</evidence>
<reference evidence="3 4" key="1">
    <citation type="submission" date="2024-11" db="EMBL/GenBank/DDBJ databases">
        <authorList>
            <person name="Heng Y.C."/>
            <person name="Lim A.C.H."/>
            <person name="Lee J.K.Y."/>
            <person name="Kittelmann S."/>
        </authorList>
    </citation>
    <scope>NUCLEOTIDE SEQUENCE [LARGE SCALE GENOMIC DNA]</scope>
    <source>
        <strain evidence="3 4">WILCCON 0185</strain>
    </source>
</reference>
<feature type="domain" description="DUF5808" evidence="2">
    <location>
        <begin position="26"/>
        <end position="51"/>
    </location>
</feature>
<evidence type="ECO:0000313" key="3">
    <source>
        <dbReference type="EMBL" id="MFL0247046.1"/>
    </source>
</evidence>
<dbReference type="Proteomes" id="UP001623591">
    <property type="component" value="Unassembled WGS sequence"/>
</dbReference>
<evidence type="ECO:0000313" key="4">
    <source>
        <dbReference type="Proteomes" id="UP001623591"/>
    </source>
</evidence>
<feature type="transmembrane region" description="Helical" evidence="1">
    <location>
        <begin position="45"/>
        <end position="63"/>
    </location>
</feature>
<keyword evidence="4" id="KW-1185">Reference proteome</keyword>
<keyword evidence="1" id="KW-0472">Membrane</keyword>
<dbReference type="EMBL" id="JBJHZZ010000004">
    <property type="protein sequence ID" value="MFL0247046.1"/>
    <property type="molecule type" value="Genomic_DNA"/>
</dbReference>
<accession>A0ABW8T4N1</accession>
<sequence>MARRKWTKEEIEEYRKKHGEFFYFNKEDSNFLVPKVYGIGKTVNWANPISWILILALICFVIFRKFYR</sequence>
<proteinExistence type="predicted"/>
<protein>
    <submittedName>
        <fullName evidence="3">DUF5808 domain-containing protein</fullName>
    </submittedName>
</protein>
<name>A0ABW8T4N1_9CLOT</name>
<organism evidence="3 4">
    <name type="scientific">Candidatus Clostridium stratigraminis</name>
    <dbReference type="NCBI Taxonomy" id="3381661"/>
    <lineage>
        <taxon>Bacteria</taxon>
        <taxon>Bacillati</taxon>
        <taxon>Bacillota</taxon>
        <taxon>Clostridia</taxon>
        <taxon>Eubacteriales</taxon>
        <taxon>Clostridiaceae</taxon>
        <taxon>Clostridium</taxon>
    </lineage>
</organism>
<dbReference type="RefSeq" id="WP_406769498.1">
    <property type="nucleotide sequence ID" value="NZ_JBJHZZ010000004.1"/>
</dbReference>
<evidence type="ECO:0000256" key="1">
    <source>
        <dbReference type="SAM" id="Phobius"/>
    </source>
</evidence>
<comment type="caution">
    <text evidence="3">The sequence shown here is derived from an EMBL/GenBank/DDBJ whole genome shotgun (WGS) entry which is preliminary data.</text>
</comment>
<keyword evidence="1" id="KW-1133">Transmembrane helix</keyword>